<keyword evidence="1" id="KW-1133">Transmembrane helix</keyword>
<dbReference type="RefSeq" id="XP_059601409.1">
    <property type="nucleotide sequence ID" value="XM_059749791.1"/>
</dbReference>
<accession>A0AAJ8BQJ1</accession>
<evidence type="ECO:0000256" key="1">
    <source>
        <dbReference type="SAM" id="Phobius"/>
    </source>
</evidence>
<feature type="transmembrane region" description="Helical" evidence="1">
    <location>
        <begin position="95"/>
        <end position="116"/>
    </location>
</feature>
<dbReference type="GeneID" id="84592045"/>
<proteinExistence type="predicted"/>
<organism evidence="2">
    <name type="scientific">Aspergillus niger</name>
    <dbReference type="NCBI Taxonomy" id="5061"/>
    <lineage>
        <taxon>Eukaryota</taxon>
        <taxon>Fungi</taxon>
        <taxon>Dikarya</taxon>
        <taxon>Ascomycota</taxon>
        <taxon>Pezizomycotina</taxon>
        <taxon>Eurotiomycetes</taxon>
        <taxon>Eurotiomycetidae</taxon>
        <taxon>Eurotiales</taxon>
        <taxon>Aspergillaceae</taxon>
        <taxon>Aspergillus</taxon>
        <taxon>Aspergillus subgen. Circumdati</taxon>
    </lineage>
</organism>
<sequence length="141" mass="15358">MGDRSAVTRSLHLVERKNGSQPESSVLMTLRMGVYIRDKETPRYRGESRGRSLIKRSECSGGLADDMGGSKCDESANFPPMQPHSLTHSLARARALWLLAFGFAAAVGTFSCPLYAFPIVVEISVSAHGSRTPSQRCSFHG</sequence>
<dbReference type="VEuPathDB" id="FungiDB:An09g04670"/>
<keyword evidence="1" id="KW-0812">Transmembrane</keyword>
<reference evidence="2" key="1">
    <citation type="submission" date="2025-02" db="EMBL/GenBank/DDBJ databases">
        <authorList>
            <consortium name="NCBI Genome Project"/>
        </authorList>
    </citation>
    <scope>NUCLEOTIDE SEQUENCE</scope>
</reference>
<reference evidence="2" key="2">
    <citation type="submission" date="2025-08" db="UniProtKB">
        <authorList>
            <consortium name="RefSeq"/>
        </authorList>
    </citation>
    <scope>IDENTIFICATION</scope>
</reference>
<dbReference type="AlphaFoldDB" id="A0AAJ8BQJ1"/>
<protein>
    <submittedName>
        <fullName evidence="2">Uncharacterized protein</fullName>
    </submittedName>
</protein>
<gene>
    <name evidence="2" type="ORF">An09g04670</name>
</gene>
<keyword evidence="1" id="KW-0472">Membrane</keyword>
<name>A0AAJ8BQJ1_ASPNG</name>
<evidence type="ECO:0000313" key="2">
    <source>
        <dbReference type="RefSeq" id="XP_059601409.1"/>
    </source>
</evidence>
<dbReference type="KEGG" id="ang:An09g04670"/>